<feature type="region of interest" description="Disordered" evidence="1">
    <location>
        <begin position="151"/>
        <end position="194"/>
    </location>
</feature>
<reference evidence="3 4" key="1">
    <citation type="submission" date="2019-07" db="EMBL/GenBank/DDBJ databases">
        <title>De Novo Assembly of kiwifruit Actinidia rufa.</title>
        <authorList>
            <person name="Sugita-Konishi S."/>
            <person name="Sato K."/>
            <person name="Mori E."/>
            <person name="Abe Y."/>
            <person name="Kisaki G."/>
            <person name="Hamano K."/>
            <person name="Suezawa K."/>
            <person name="Otani M."/>
            <person name="Fukuda T."/>
            <person name="Manabe T."/>
            <person name="Gomi K."/>
            <person name="Tabuchi M."/>
            <person name="Akimitsu K."/>
            <person name="Kataoka I."/>
        </authorList>
    </citation>
    <scope>NUCLEOTIDE SEQUENCE [LARGE SCALE GENOMIC DNA]</scope>
    <source>
        <strain evidence="4">cv. Fuchu</strain>
    </source>
</reference>
<dbReference type="Pfam" id="PF03732">
    <property type="entry name" value="Retrotrans_gag"/>
    <property type="match status" value="1"/>
</dbReference>
<feature type="domain" description="Retrotransposon gag" evidence="2">
    <location>
        <begin position="54"/>
        <end position="139"/>
    </location>
</feature>
<dbReference type="AlphaFoldDB" id="A0A7J0EMZ5"/>
<gene>
    <name evidence="3" type="ORF">Acr_05g0014970</name>
</gene>
<proteinExistence type="predicted"/>
<dbReference type="InterPro" id="IPR005162">
    <property type="entry name" value="Retrotrans_gag_dom"/>
</dbReference>
<organism evidence="3 4">
    <name type="scientific">Actinidia rufa</name>
    <dbReference type="NCBI Taxonomy" id="165716"/>
    <lineage>
        <taxon>Eukaryota</taxon>
        <taxon>Viridiplantae</taxon>
        <taxon>Streptophyta</taxon>
        <taxon>Embryophyta</taxon>
        <taxon>Tracheophyta</taxon>
        <taxon>Spermatophyta</taxon>
        <taxon>Magnoliopsida</taxon>
        <taxon>eudicotyledons</taxon>
        <taxon>Gunneridae</taxon>
        <taxon>Pentapetalae</taxon>
        <taxon>asterids</taxon>
        <taxon>Ericales</taxon>
        <taxon>Actinidiaceae</taxon>
        <taxon>Actinidia</taxon>
    </lineage>
</organism>
<protein>
    <submittedName>
        <fullName evidence="3">Hydroxypyruvate reductase</fullName>
    </submittedName>
</protein>
<dbReference type="PANTHER" id="PTHR33240">
    <property type="entry name" value="OS08G0508500 PROTEIN"/>
    <property type="match status" value="1"/>
</dbReference>
<feature type="compositionally biased region" description="Basic and acidic residues" evidence="1">
    <location>
        <begin position="159"/>
        <end position="191"/>
    </location>
</feature>
<keyword evidence="4" id="KW-1185">Reference proteome</keyword>
<sequence>MVSHTTSSAGKEFFLGVLIIQQNSRSEGRGSAGALVTVDVLIKQTKPLFTDRVIRARGSAKSWFQKLPHGTINSFGDQSRFFVANFMSCRIRQKNASYLFTIYQRETEGLKDYVKWFNQAILEIDDPSDKVVIMAMMEGFCPEELTEAKQRRRGKYDHKRKELDTRRSDYRDEVRNKRSDRDSKQTNERRPCTPPRCSELICLPFNALIAQVIHGGFGSGGCSSSSRKRHARNAHGRVKEEVYNLSSLVIDAHLPITFNNNDLRGLDKLHPFHTALVGFGGNTTHPLGWIKLPVTLGTEPHQTTVWQDFILVDCPSPYNAILSRPTLGGTKAITSTYHLKMKFPTSTGVGEIADAEMEPLRDKVE</sequence>
<dbReference type="OrthoDB" id="1624859at2759"/>
<keyword evidence="3" id="KW-0670">Pyruvate</keyword>
<dbReference type="Proteomes" id="UP000585474">
    <property type="component" value="Unassembled WGS sequence"/>
</dbReference>
<name>A0A7J0EMZ5_9ERIC</name>
<dbReference type="PANTHER" id="PTHR33240:SF17">
    <property type="entry name" value="EUKARYOTIC PEPTIDE CHAIN RELEASE FACTOR GTP-BINDING SUBUNIT-LIKE"/>
    <property type="match status" value="1"/>
</dbReference>
<accession>A0A7J0EMZ5</accession>
<comment type="caution">
    <text evidence="3">The sequence shown here is derived from an EMBL/GenBank/DDBJ whole genome shotgun (WGS) entry which is preliminary data.</text>
</comment>
<evidence type="ECO:0000259" key="2">
    <source>
        <dbReference type="Pfam" id="PF03732"/>
    </source>
</evidence>
<evidence type="ECO:0000313" key="3">
    <source>
        <dbReference type="EMBL" id="GFY87858.1"/>
    </source>
</evidence>
<dbReference type="EMBL" id="BJWL01000005">
    <property type="protein sequence ID" value="GFY87858.1"/>
    <property type="molecule type" value="Genomic_DNA"/>
</dbReference>
<evidence type="ECO:0000256" key="1">
    <source>
        <dbReference type="SAM" id="MobiDB-lite"/>
    </source>
</evidence>
<evidence type="ECO:0000313" key="4">
    <source>
        <dbReference type="Proteomes" id="UP000585474"/>
    </source>
</evidence>